<evidence type="ECO:0000313" key="2">
    <source>
        <dbReference type="EMBL" id="CAH0104589.1"/>
    </source>
</evidence>
<accession>A0A8J2RRV2</accession>
<gene>
    <name evidence="2" type="ORF">DGAL_LOCUS7498</name>
</gene>
<dbReference type="EMBL" id="CAKKLH010000146">
    <property type="protein sequence ID" value="CAH0104589.1"/>
    <property type="molecule type" value="Genomic_DNA"/>
</dbReference>
<comment type="caution">
    <text evidence="2">The sequence shown here is derived from an EMBL/GenBank/DDBJ whole genome shotgun (WGS) entry which is preliminary data.</text>
</comment>
<dbReference type="AlphaFoldDB" id="A0A8J2RRV2"/>
<keyword evidence="1" id="KW-0175">Coiled coil</keyword>
<reference evidence="2" key="1">
    <citation type="submission" date="2021-11" db="EMBL/GenBank/DDBJ databases">
        <authorList>
            <person name="Schell T."/>
        </authorList>
    </citation>
    <scope>NUCLEOTIDE SEQUENCE</scope>
    <source>
        <strain evidence="2">M5</strain>
    </source>
</reference>
<organism evidence="2 3">
    <name type="scientific">Daphnia galeata</name>
    <dbReference type="NCBI Taxonomy" id="27404"/>
    <lineage>
        <taxon>Eukaryota</taxon>
        <taxon>Metazoa</taxon>
        <taxon>Ecdysozoa</taxon>
        <taxon>Arthropoda</taxon>
        <taxon>Crustacea</taxon>
        <taxon>Branchiopoda</taxon>
        <taxon>Diplostraca</taxon>
        <taxon>Cladocera</taxon>
        <taxon>Anomopoda</taxon>
        <taxon>Daphniidae</taxon>
        <taxon>Daphnia</taxon>
    </lineage>
</organism>
<protein>
    <submittedName>
        <fullName evidence="2">Uncharacterized protein</fullName>
    </submittedName>
</protein>
<feature type="coiled-coil region" evidence="1">
    <location>
        <begin position="117"/>
        <end position="205"/>
    </location>
</feature>
<evidence type="ECO:0000313" key="3">
    <source>
        <dbReference type="Proteomes" id="UP000789390"/>
    </source>
</evidence>
<dbReference type="Proteomes" id="UP000789390">
    <property type="component" value="Unassembled WGS sequence"/>
</dbReference>
<evidence type="ECO:0000256" key="1">
    <source>
        <dbReference type="SAM" id="Coils"/>
    </source>
</evidence>
<dbReference type="OrthoDB" id="6366709at2759"/>
<sequence length="307" mass="35684">MLSKEEFDTAKIGDINNELKEKMSSLFQLRQSTRSFLIQCLADRELQILIYSKANYSSSKSAYHYNCTVVHSPHVWSHLNAISGHGWNIRRHQPFDPQLRVSHVLANQNSNNNLNNNDNLAIRNQQTIEQIRQFEETIRILKEENNQVKQLYLNALKNERFQQNANNHSNIASNSQQLNQLQHEIRTLKSVIESHKATIKLLNDQNYALKFTVEELQITCTGSNLQTNNLSETNVIHSLKQELRGMKCNLESKMEKIRELENQNNNLHMRLREAEINSSSYRGILPRTMPRTSRREDNVSQGCCIIM</sequence>
<proteinExistence type="predicted"/>
<keyword evidence="3" id="KW-1185">Reference proteome</keyword>
<feature type="coiled-coil region" evidence="1">
    <location>
        <begin position="236"/>
        <end position="277"/>
    </location>
</feature>
<name>A0A8J2RRV2_9CRUS</name>